<evidence type="ECO:0000256" key="2">
    <source>
        <dbReference type="ARBA" id="ARBA00022741"/>
    </source>
</evidence>
<dbReference type="GO" id="GO:0005829">
    <property type="term" value="C:cytosol"/>
    <property type="evidence" value="ECO:0007669"/>
    <property type="project" value="TreeGrafter"/>
</dbReference>
<evidence type="ECO:0000313" key="8">
    <source>
        <dbReference type="Proteomes" id="UP000481421"/>
    </source>
</evidence>
<dbReference type="RefSeq" id="WP_164615533.1">
    <property type="nucleotide sequence ID" value="NZ_JAAIKE010000015.1"/>
</dbReference>
<reference evidence="7 8" key="1">
    <citation type="submission" date="2020-02" db="EMBL/GenBank/DDBJ databases">
        <title>Rhodobacter algicola sp. nov., isolated from microalga culture.</title>
        <authorList>
            <person name="Park C.-Y."/>
        </authorList>
    </citation>
    <scope>NUCLEOTIDE SEQUENCE [LARGE SCALE GENOMIC DNA]</scope>
    <source>
        <strain evidence="7 8">ETT8</strain>
    </source>
</reference>
<dbReference type="GO" id="GO:0004371">
    <property type="term" value="F:glycerone kinase activity"/>
    <property type="evidence" value="ECO:0007669"/>
    <property type="project" value="InterPro"/>
</dbReference>
<comment type="caution">
    <text evidence="7">The sequence shown here is derived from an EMBL/GenBank/DDBJ whole genome shotgun (WGS) entry which is preliminary data.</text>
</comment>
<dbReference type="SUPFAM" id="SSF82549">
    <property type="entry name" value="DAK1/DegV-like"/>
    <property type="match status" value="1"/>
</dbReference>
<feature type="domain" description="DhaL" evidence="5">
    <location>
        <begin position="352"/>
        <end position="539"/>
    </location>
</feature>
<dbReference type="SMART" id="SM01120">
    <property type="entry name" value="Dak2"/>
    <property type="match status" value="1"/>
</dbReference>
<proteinExistence type="predicted"/>
<dbReference type="FunFam" id="3.40.50.10440:FF:000001">
    <property type="entry name" value="Dihydroxyacetone kinase, DhaK subunit"/>
    <property type="match status" value="1"/>
</dbReference>
<dbReference type="Gene3D" id="3.30.1180.20">
    <property type="entry name" value="Dihydroxyacetone kinase, domain 2"/>
    <property type="match status" value="1"/>
</dbReference>
<organism evidence="7 8">
    <name type="scientific">Pseudotabrizicola algicola</name>
    <dbReference type="NCBI Taxonomy" id="2709381"/>
    <lineage>
        <taxon>Bacteria</taxon>
        <taxon>Pseudomonadati</taxon>
        <taxon>Pseudomonadota</taxon>
        <taxon>Alphaproteobacteria</taxon>
        <taxon>Rhodobacterales</taxon>
        <taxon>Paracoccaceae</taxon>
        <taxon>Pseudotabrizicola</taxon>
    </lineage>
</organism>
<name>A0A6B3RRL3_9RHOB</name>
<dbReference type="InterPro" id="IPR004007">
    <property type="entry name" value="DhaL_dom"/>
</dbReference>
<dbReference type="PROSITE" id="PS51481">
    <property type="entry name" value="DHAK"/>
    <property type="match status" value="1"/>
</dbReference>
<keyword evidence="8" id="KW-1185">Reference proteome</keyword>
<dbReference type="GO" id="GO:0005524">
    <property type="term" value="F:ATP binding"/>
    <property type="evidence" value="ECO:0007669"/>
    <property type="project" value="UniProtKB-KW"/>
</dbReference>
<dbReference type="InterPro" id="IPR004006">
    <property type="entry name" value="DhaK_dom"/>
</dbReference>
<dbReference type="PROSITE" id="PS51480">
    <property type="entry name" value="DHAL"/>
    <property type="match status" value="1"/>
</dbReference>
<dbReference type="Pfam" id="PF02734">
    <property type="entry name" value="Dak2"/>
    <property type="match status" value="1"/>
</dbReference>
<keyword evidence="1" id="KW-0808">Transferase</keyword>
<dbReference type="Pfam" id="PF02733">
    <property type="entry name" value="Dak1"/>
    <property type="match status" value="1"/>
</dbReference>
<evidence type="ECO:0000259" key="6">
    <source>
        <dbReference type="PROSITE" id="PS51481"/>
    </source>
</evidence>
<keyword evidence="4" id="KW-0067">ATP-binding</keyword>
<evidence type="ECO:0000256" key="3">
    <source>
        <dbReference type="ARBA" id="ARBA00022777"/>
    </source>
</evidence>
<accession>A0A6B3RRL3</accession>
<dbReference type="Gene3D" id="3.40.50.10440">
    <property type="entry name" value="Dihydroxyacetone kinase, domain 1"/>
    <property type="match status" value="1"/>
</dbReference>
<dbReference type="InterPro" id="IPR050861">
    <property type="entry name" value="Dihydroxyacetone_Kinase"/>
</dbReference>
<feature type="domain" description="DhaK" evidence="6">
    <location>
        <begin position="7"/>
        <end position="323"/>
    </location>
</feature>
<dbReference type="InterPro" id="IPR036117">
    <property type="entry name" value="DhaL_dom_sf"/>
</dbReference>
<dbReference type="Gene3D" id="1.25.40.340">
    <property type="match status" value="1"/>
</dbReference>
<dbReference type="SUPFAM" id="SSF101473">
    <property type="entry name" value="DhaL-like"/>
    <property type="match status" value="1"/>
</dbReference>
<keyword evidence="3" id="KW-0418">Kinase</keyword>
<evidence type="ECO:0000256" key="4">
    <source>
        <dbReference type="ARBA" id="ARBA00022840"/>
    </source>
</evidence>
<dbReference type="Proteomes" id="UP000481421">
    <property type="component" value="Unassembled WGS sequence"/>
</dbReference>
<dbReference type="GO" id="GO:0019563">
    <property type="term" value="P:glycerol catabolic process"/>
    <property type="evidence" value="ECO:0007669"/>
    <property type="project" value="TreeGrafter"/>
</dbReference>
<protein>
    <submittedName>
        <fullName evidence="7">DAK2 domain-containing protein</fullName>
    </submittedName>
</protein>
<sequence length="541" mass="54583">MKQFMNSKDSLITEAIDGAVRASGGALARLDGFPHIKVVVRADWDRSKVALVSGGGSGHEPSHAGFVGQGMLAAAVCGDVFASPSVDAVLAGILAVTGKAGCLLIVKNYTGDRLNFGLAAERARAFGLKVEMVIVDDDIALPDLPQARGVAGTLFVHKIAGAMAEAGADLASVAAAAQAVIRGAVSIGMSLDTCTVPGNPREDRIGIGQAELGLGIHGEAGVEQVDFTGARAAMGMVVDRLLPHIGSSDHVALLNNLGGTTPLEMSVLAEELGRSALGARVKWIIGPAPLMTSLDMHGFSVSLLPVTPEQEQALAAPAAPAAWPGLRRFGEVGLRPLPDGLTPIRPEPSAHPARAALIARCCAALVAAEDDLNALDAKSGDGDTGTTLAGAARALAAGLDRMPLADTTQLFRAIGAELSQTMGGSSGVLLAIFFTAAGDAAAGGRNWVGALAAGLERVQQVGGARPGDRTMIDALAPALAALPQGVAAAALAARQGADGTAAMTRAKAGRSSYLSADKLSGHNDPGAEAVARLLEDLARAG</sequence>
<dbReference type="AlphaFoldDB" id="A0A6B3RRL3"/>
<dbReference type="PANTHER" id="PTHR28629:SF4">
    <property type="entry name" value="TRIOKINASE_FMN CYCLASE"/>
    <property type="match status" value="1"/>
</dbReference>
<evidence type="ECO:0000259" key="5">
    <source>
        <dbReference type="PROSITE" id="PS51480"/>
    </source>
</evidence>
<evidence type="ECO:0000313" key="7">
    <source>
        <dbReference type="EMBL" id="NEX48677.1"/>
    </source>
</evidence>
<evidence type="ECO:0000256" key="1">
    <source>
        <dbReference type="ARBA" id="ARBA00022679"/>
    </source>
</evidence>
<dbReference type="EMBL" id="JAAIKE010000015">
    <property type="protein sequence ID" value="NEX48677.1"/>
    <property type="molecule type" value="Genomic_DNA"/>
</dbReference>
<keyword evidence="2" id="KW-0547">Nucleotide-binding</keyword>
<gene>
    <name evidence="7" type="ORF">G3572_21005</name>
</gene>
<dbReference type="PANTHER" id="PTHR28629">
    <property type="entry name" value="TRIOKINASE/FMN CYCLASE"/>
    <property type="match status" value="1"/>
</dbReference>